<dbReference type="Proteomes" id="UP000308600">
    <property type="component" value="Unassembled WGS sequence"/>
</dbReference>
<reference evidence="1 2" key="1">
    <citation type="journal article" date="2019" name="Nat. Ecol. Evol.">
        <title>Megaphylogeny resolves global patterns of mushroom evolution.</title>
        <authorList>
            <person name="Varga T."/>
            <person name="Krizsan K."/>
            <person name="Foldi C."/>
            <person name="Dima B."/>
            <person name="Sanchez-Garcia M."/>
            <person name="Sanchez-Ramirez S."/>
            <person name="Szollosi G.J."/>
            <person name="Szarkandi J.G."/>
            <person name="Papp V."/>
            <person name="Albert L."/>
            <person name="Andreopoulos W."/>
            <person name="Angelini C."/>
            <person name="Antonin V."/>
            <person name="Barry K.W."/>
            <person name="Bougher N.L."/>
            <person name="Buchanan P."/>
            <person name="Buyck B."/>
            <person name="Bense V."/>
            <person name="Catcheside P."/>
            <person name="Chovatia M."/>
            <person name="Cooper J."/>
            <person name="Damon W."/>
            <person name="Desjardin D."/>
            <person name="Finy P."/>
            <person name="Geml J."/>
            <person name="Haridas S."/>
            <person name="Hughes K."/>
            <person name="Justo A."/>
            <person name="Karasinski D."/>
            <person name="Kautmanova I."/>
            <person name="Kiss B."/>
            <person name="Kocsube S."/>
            <person name="Kotiranta H."/>
            <person name="LaButti K.M."/>
            <person name="Lechner B.E."/>
            <person name="Liimatainen K."/>
            <person name="Lipzen A."/>
            <person name="Lukacs Z."/>
            <person name="Mihaltcheva S."/>
            <person name="Morgado L.N."/>
            <person name="Niskanen T."/>
            <person name="Noordeloos M.E."/>
            <person name="Ohm R.A."/>
            <person name="Ortiz-Santana B."/>
            <person name="Ovrebo C."/>
            <person name="Racz N."/>
            <person name="Riley R."/>
            <person name="Savchenko A."/>
            <person name="Shiryaev A."/>
            <person name="Soop K."/>
            <person name="Spirin V."/>
            <person name="Szebenyi C."/>
            <person name="Tomsovsky M."/>
            <person name="Tulloss R.E."/>
            <person name="Uehling J."/>
            <person name="Grigoriev I.V."/>
            <person name="Vagvolgyi C."/>
            <person name="Papp T."/>
            <person name="Martin F.M."/>
            <person name="Miettinen O."/>
            <person name="Hibbett D.S."/>
            <person name="Nagy L.G."/>
        </authorList>
    </citation>
    <scope>NUCLEOTIDE SEQUENCE [LARGE SCALE GENOMIC DNA]</scope>
    <source>
        <strain evidence="1 2">NL-1719</strain>
    </source>
</reference>
<gene>
    <name evidence="1" type="ORF">BDN72DRAFT_883590</name>
</gene>
<evidence type="ECO:0000313" key="1">
    <source>
        <dbReference type="EMBL" id="TFK60461.1"/>
    </source>
</evidence>
<name>A0ACD3A4K4_9AGAR</name>
<sequence>MSFTVDTPIHLNDLLTRYSTLNRIILQPARYWLPQVRYVPKKGKATAQAAPESPYPEIKFDYAGHANEGIFMKDINPGLDDALRTRLEGCDDLVFENRGLQRITLKIIWPRYEYLDFSRTIELETSSGPITRWKLGAVISANYSRFLISAQGSPPSDSGTPYAIGRPGIRTQHLVLYSLINVWHNTWQAVVAIQHPLHD</sequence>
<organism evidence="1 2">
    <name type="scientific">Pluteus cervinus</name>
    <dbReference type="NCBI Taxonomy" id="181527"/>
    <lineage>
        <taxon>Eukaryota</taxon>
        <taxon>Fungi</taxon>
        <taxon>Dikarya</taxon>
        <taxon>Basidiomycota</taxon>
        <taxon>Agaricomycotina</taxon>
        <taxon>Agaricomycetes</taxon>
        <taxon>Agaricomycetidae</taxon>
        <taxon>Agaricales</taxon>
        <taxon>Pluteineae</taxon>
        <taxon>Pluteaceae</taxon>
        <taxon>Pluteus</taxon>
    </lineage>
</organism>
<dbReference type="EMBL" id="ML208772">
    <property type="protein sequence ID" value="TFK60461.1"/>
    <property type="molecule type" value="Genomic_DNA"/>
</dbReference>
<evidence type="ECO:0000313" key="2">
    <source>
        <dbReference type="Proteomes" id="UP000308600"/>
    </source>
</evidence>
<keyword evidence="2" id="KW-1185">Reference proteome</keyword>
<protein>
    <submittedName>
        <fullName evidence="1">Uncharacterized protein</fullName>
    </submittedName>
</protein>
<proteinExistence type="predicted"/>
<accession>A0ACD3A4K4</accession>